<protein>
    <submittedName>
        <fullName evidence="1">Uncharacterized protein</fullName>
    </submittedName>
</protein>
<proteinExistence type="predicted"/>
<evidence type="ECO:0000313" key="1">
    <source>
        <dbReference type="EMBL" id="SHI19200.1"/>
    </source>
</evidence>
<dbReference type="Proteomes" id="UP000184241">
    <property type="component" value="Unassembled WGS sequence"/>
</dbReference>
<dbReference type="AlphaFoldDB" id="A0A1M5Z4R7"/>
<reference evidence="1 2" key="1">
    <citation type="submission" date="2016-11" db="EMBL/GenBank/DDBJ databases">
        <authorList>
            <person name="Jaros S."/>
            <person name="Januszkiewicz K."/>
            <person name="Wedrychowicz H."/>
        </authorList>
    </citation>
    <scope>NUCLEOTIDE SEQUENCE [LARGE SCALE GENOMIC DNA]</scope>
    <source>
        <strain evidence="1 2">DSM 6191</strain>
    </source>
</reference>
<name>A0A1M5Z4R7_9CLOT</name>
<dbReference type="EMBL" id="FQXU01000007">
    <property type="protein sequence ID" value="SHI19200.1"/>
    <property type="molecule type" value="Genomic_DNA"/>
</dbReference>
<dbReference type="RefSeq" id="WP_021801252.1">
    <property type="nucleotide sequence ID" value="NZ_FQXU01000007.1"/>
</dbReference>
<gene>
    <name evidence="1" type="ORF">SAMN02745941_02593</name>
</gene>
<organism evidence="1 2">
    <name type="scientific">Clostridium intestinale DSM 6191</name>
    <dbReference type="NCBI Taxonomy" id="1121320"/>
    <lineage>
        <taxon>Bacteria</taxon>
        <taxon>Bacillati</taxon>
        <taxon>Bacillota</taxon>
        <taxon>Clostridia</taxon>
        <taxon>Eubacteriales</taxon>
        <taxon>Clostridiaceae</taxon>
        <taxon>Clostridium</taxon>
    </lineage>
</organism>
<sequence>MNNITVNDVLDQTPPGAAVPLVVNFNGKDVPFIFIKDYKDLLDYISQEVDIRIKTAYIENKKVTILLILIKIGEVEESIYDMWFDYGNKVQRDFLQKLLHEEEIVLDVRDETNERLCCLSINNELVLPIEEYVHRVNKIKLVKGETDGNVIFLQNVEKYNYWNEDDVADLLENVFMDYEDLEELWDNF</sequence>
<accession>A0A1M5Z4R7</accession>
<evidence type="ECO:0000313" key="2">
    <source>
        <dbReference type="Proteomes" id="UP000184241"/>
    </source>
</evidence>